<evidence type="ECO:0000313" key="2">
    <source>
        <dbReference type="Proteomes" id="UP000020773"/>
    </source>
</evidence>
<evidence type="ECO:0000313" key="1">
    <source>
        <dbReference type="EMBL" id="EXY87985.1"/>
    </source>
</evidence>
<protein>
    <submittedName>
        <fullName evidence="1">Uncharacterized protein</fullName>
    </submittedName>
</protein>
<dbReference type="Proteomes" id="UP000020773">
    <property type="component" value="Unassembled WGS sequence"/>
</dbReference>
<feature type="non-terminal residue" evidence="1">
    <location>
        <position position="268"/>
    </location>
</feature>
<proteinExistence type="predicted"/>
<dbReference type="AlphaFoldDB" id="A0A015X5X5"/>
<sequence>MDTHNCKTPFDQIEKSLYANETKNAIFSPVQLILNAGKDPKGHFTSKFLTQVEKAFKEHILYLSEVSMKADDDEIKKELGELHFLKKSDENSLLEYLEQNITKFYLLIDEDSEKLKGDALWATLFVWMDTEYTCPIFANQSLNIFTLFSLSVLKAEYLYDDYLSNKRIDPLRQHIRNNYKMHKDKIVLMFIARSDANYYLRNIENLCDLYFKFNRKIDNVIDYKNNATLHLMKVEEAADEMSKYQMGIGKLTYEPDDLAILLEISSIY</sequence>
<reference evidence="1 2" key="1">
    <citation type="submission" date="2014-02" db="EMBL/GenBank/DDBJ databases">
        <authorList>
            <person name="Sears C."/>
            <person name="Carroll K."/>
            <person name="Sack B.R."/>
            <person name="Qadri F."/>
            <person name="Myers L.L."/>
            <person name="Chung G.-T."/>
            <person name="Escheverria P."/>
            <person name="Fraser C.M."/>
            <person name="Sadzewicz L."/>
            <person name="Shefchek K.A."/>
            <person name="Tallon L."/>
            <person name="Das S.P."/>
            <person name="Daugherty S."/>
            <person name="Mongodin E.F."/>
        </authorList>
    </citation>
    <scope>NUCLEOTIDE SEQUENCE [LARGE SCALE GENOMIC DNA]</scope>
    <source>
        <strain evidence="2">3998T(B)3</strain>
    </source>
</reference>
<comment type="caution">
    <text evidence="1">The sequence shown here is derived from an EMBL/GenBank/DDBJ whole genome shotgun (WGS) entry which is preliminary data.</text>
</comment>
<dbReference type="EMBL" id="JGDB01000330">
    <property type="protein sequence ID" value="EXY87985.1"/>
    <property type="molecule type" value="Genomic_DNA"/>
</dbReference>
<name>A0A015X5X5_BACFG</name>
<accession>A0A015X5X5</accession>
<gene>
    <name evidence="1" type="ORF">M125_5385</name>
</gene>
<organism evidence="1 2">
    <name type="scientific">Bacteroides fragilis str. 3998T(B)3</name>
    <dbReference type="NCBI Taxonomy" id="1339316"/>
    <lineage>
        <taxon>Bacteria</taxon>
        <taxon>Pseudomonadati</taxon>
        <taxon>Bacteroidota</taxon>
        <taxon>Bacteroidia</taxon>
        <taxon>Bacteroidales</taxon>
        <taxon>Bacteroidaceae</taxon>
        <taxon>Bacteroides</taxon>
    </lineage>
</organism>